<dbReference type="OrthoDB" id="2449993at2"/>
<organism evidence="1 2">
    <name type="scientific">Pueribacillus theae</name>
    <dbReference type="NCBI Taxonomy" id="2171751"/>
    <lineage>
        <taxon>Bacteria</taxon>
        <taxon>Bacillati</taxon>
        <taxon>Bacillota</taxon>
        <taxon>Bacilli</taxon>
        <taxon>Bacillales</taxon>
        <taxon>Bacillaceae</taxon>
        <taxon>Pueribacillus</taxon>
    </lineage>
</organism>
<sequence length="187" mass="22193">MNKRILKKKVKQIIQSTMNDVNISLKIQQEQSGVNMSYDFIKNIVYFDAERIQKARMEVNENVSLEAYVKAVTLHELGHFLDREALQASIPRAFEIFKFKNRFSFKERIKHSELFKIDIEAHELNYVFEETAWENAEKLNRLFGVVDWESFEIVKFHCMLSYAAQYNRDLLIYQRLQTKEKSITAAV</sequence>
<proteinExistence type="predicted"/>
<protein>
    <submittedName>
        <fullName evidence="1">Integrase</fullName>
    </submittedName>
</protein>
<evidence type="ECO:0000313" key="2">
    <source>
        <dbReference type="Proteomes" id="UP000245998"/>
    </source>
</evidence>
<comment type="caution">
    <text evidence="1">The sequence shown here is derived from an EMBL/GenBank/DDBJ whole genome shotgun (WGS) entry which is preliminary data.</text>
</comment>
<dbReference type="Proteomes" id="UP000245998">
    <property type="component" value="Unassembled WGS sequence"/>
</dbReference>
<name>A0A2U1JIL7_9BACI</name>
<keyword evidence="2" id="KW-1185">Reference proteome</keyword>
<evidence type="ECO:0000313" key="1">
    <source>
        <dbReference type="EMBL" id="PWA04982.1"/>
    </source>
</evidence>
<dbReference type="AlphaFoldDB" id="A0A2U1JIL7"/>
<dbReference type="EMBL" id="QCZG01000081">
    <property type="protein sequence ID" value="PWA04982.1"/>
    <property type="molecule type" value="Genomic_DNA"/>
</dbReference>
<reference evidence="1 2" key="1">
    <citation type="submission" date="2018-04" db="EMBL/GenBank/DDBJ databases">
        <title>Camelliibacillus theae gen. nov., sp. nov., isolated from Pu'er tea.</title>
        <authorList>
            <person name="Niu L."/>
        </authorList>
    </citation>
    <scope>NUCLEOTIDE SEQUENCE [LARGE SCALE GENOMIC DNA]</scope>
    <source>
        <strain evidence="1 2">T8</strain>
    </source>
</reference>
<dbReference type="RefSeq" id="WP_116556361.1">
    <property type="nucleotide sequence ID" value="NZ_QCZG01000081.1"/>
</dbReference>
<accession>A0A2U1JIL7</accession>
<gene>
    <name evidence="1" type="ORF">DCC39_18485</name>
</gene>